<feature type="region of interest" description="Disordered" evidence="1">
    <location>
        <begin position="1"/>
        <end position="33"/>
    </location>
</feature>
<accession>A0A6L2M6N1</accession>
<dbReference type="EMBL" id="BKCJ010005959">
    <property type="protein sequence ID" value="GEU69571.1"/>
    <property type="molecule type" value="Genomic_DNA"/>
</dbReference>
<sequence length="149" mass="16639">MVDSQPIEEEFQGVATRDVGTKTHGGPTEPVLQKQKTPSLSLAFIKENIDVLRTMIREHNRQAKMKAKPRKLAYADSGKEGSVGLSVKGFFDLFSLESFGTSDTHRQTRSTIKSQKTPSKNKEPTHLRRSRRSIIFPVPETVGEDCLLA</sequence>
<protein>
    <submittedName>
        <fullName evidence="2">Uncharacterized protein</fullName>
    </submittedName>
</protein>
<proteinExistence type="predicted"/>
<comment type="caution">
    <text evidence="2">The sequence shown here is derived from an EMBL/GenBank/DDBJ whole genome shotgun (WGS) entry which is preliminary data.</text>
</comment>
<feature type="compositionally biased region" description="Polar residues" evidence="1">
    <location>
        <begin position="109"/>
        <end position="118"/>
    </location>
</feature>
<organism evidence="2">
    <name type="scientific">Tanacetum cinerariifolium</name>
    <name type="common">Dalmatian daisy</name>
    <name type="synonym">Chrysanthemum cinerariifolium</name>
    <dbReference type="NCBI Taxonomy" id="118510"/>
    <lineage>
        <taxon>Eukaryota</taxon>
        <taxon>Viridiplantae</taxon>
        <taxon>Streptophyta</taxon>
        <taxon>Embryophyta</taxon>
        <taxon>Tracheophyta</taxon>
        <taxon>Spermatophyta</taxon>
        <taxon>Magnoliopsida</taxon>
        <taxon>eudicotyledons</taxon>
        <taxon>Gunneridae</taxon>
        <taxon>Pentapetalae</taxon>
        <taxon>asterids</taxon>
        <taxon>campanulids</taxon>
        <taxon>Asterales</taxon>
        <taxon>Asteraceae</taxon>
        <taxon>Asteroideae</taxon>
        <taxon>Anthemideae</taxon>
        <taxon>Anthemidinae</taxon>
        <taxon>Tanacetum</taxon>
    </lineage>
</organism>
<feature type="compositionally biased region" description="Acidic residues" evidence="1">
    <location>
        <begin position="1"/>
        <end position="11"/>
    </location>
</feature>
<dbReference type="AlphaFoldDB" id="A0A6L2M6N1"/>
<feature type="region of interest" description="Disordered" evidence="1">
    <location>
        <begin position="101"/>
        <end position="133"/>
    </location>
</feature>
<name>A0A6L2M6N1_TANCI</name>
<reference evidence="2" key="1">
    <citation type="journal article" date="2019" name="Sci. Rep.">
        <title>Draft genome of Tanacetum cinerariifolium, the natural source of mosquito coil.</title>
        <authorList>
            <person name="Yamashiro T."/>
            <person name="Shiraishi A."/>
            <person name="Satake H."/>
            <person name="Nakayama K."/>
        </authorList>
    </citation>
    <scope>NUCLEOTIDE SEQUENCE</scope>
</reference>
<evidence type="ECO:0000313" key="2">
    <source>
        <dbReference type="EMBL" id="GEU69571.1"/>
    </source>
</evidence>
<evidence type="ECO:0000256" key="1">
    <source>
        <dbReference type="SAM" id="MobiDB-lite"/>
    </source>
</evidence>
<gene>
    <name evidence="2" type="ORF">Tci_041549</name>
</gene>